<feature type="region of interest" description="Disordered" evidence="1">
    <location>
        <begin position="19"/>
        <end position="130"/>
    </location>
</feature>
<protein>
    <recommendedName>
        <fullName evidence="3">PepSY domain-containing protein</fullName>
    </recommendedName>
</protein>
<dbReference type="PROSITE" id="PS51257">
    <property type="entry name" value="PROKAR_LIPOPROTEIN"/>
    <property type="match status" value="1"/>
</dbReference>
<reference evidence="2" key="1">
    <citation type="submission" date="2024-07" db="EMBL/GenBank/DDBJ databases">
        <title>Identification and characteristics of an arsenic-resistant bacterial isolate, which belongs to a novel species.</title>
        <authorList>
            <person name="Juszczyk A."/>
            <person name="Kowalczyk A."/>
            <person name="Was K."/>
            <person name="Kosowicz W."/>
            <person name="Budzyn A."/>
            <person name="Latowski D."/>
        </authorList>
    </citation>
    <scope>NUCLEOTIDE SEQUENCE</scope>
    <source>
        <strain evidence="2">As8PL</strain>
    </source>
</reference>
<dbReference type="AlphaFoldDB" id="A0AB39BQI5"/>
<evidence type="ECO:0000313" key="2">
    <source>
        <dbReference type="EMBL" id="XDI35675.1"/>
    </source>
</evidence>
<accession>A0AB39BQI5</accession>
<evidence type="ECO:0000256" key="1">
    <source>
        <dbReference type="SAM" id="MobiDB-lite"/>
    </source>
</evidence>
<gene>
    <name evidence="2" type="ORF">AB3N04_13250</name>
</gene>
<dbReference type="EMBL" id="CP162551">
    <property type="protein sequence ID" value="XDI35675.1"/>
    <property type="molecule type" value="Genomic_DNA"/>
</dbReference>
<evidence type="ECO:0008006" key="3">
    <source>
        <dbReference type="Google" id="ProtNLM"/>
    </source>
</evidence>
<proteinExistence type="predicted"/>
<dbReference type="RefSeq" id="WP_368503219.1">
    <property type="nucleotide sequence ID" value="NZ_CP162551.1"/>
</dbReference>
<name>A0AB39BQI5_9BACI</name>
<organism evidence="2">
    <name type="scientific">Alkalihalophilus sp. As8PL</name>
    <dbReference type="NCBI Taxonomy" id="3237103"/>
    <lineage>
        <taxon>Bacteria</taxon>
        <taxon>Bacillati</taxon>
        <taxon>Bacillota</taxon>
        <taxon>Bacilli</taxon>
        <taxon>Bacillales</taxon>
        <taxon>Bacillaceae</taxon>
        <taxon>Alkalihalophilus</taxon>
    </lineage>
</organism>
<feature type="compositionally biased region" description="Acidic residues" evidence="1">
    <location>
        <begin position="24"/>
        <end position="99"/>
    </location>
</feature>
<sequence length="206" mass="23428">MKYLVHIGIIMSLLLTGCSQSTTTEEEPINEDPVVEEINEPEEELIEEDEMTEEEEPFTEPVEEIEVEEIEVEVDSEEVVEETESITEEETATDAEETDLPINSPNDQEDTSDTPHDNHITPPTDSVEDSVEEFVDGKLTEEGAIKRVKKFLEIQNWEDVHVVVDHESDGKYIVQVFDIMGNDVGHTMTRGWYTVDINTGEVKEML</sequence>